<evidence type="ECO:0000256" key="4">
    <source>
        <dbReference type="PROSITE-ProRule" id="PRU00335"/>
    </source>
</evidence>
<dbReference type="SUPFAM" id="SSF46689">
    <property type="entry name" value="Homeodomain-like"/>
    <property type="match status" value="1"/>
</dbReference>
<accession>A0A7W6GUD3</accession>
<feature type="domain" description="HTH tetR-type" evidence="5">
    <location>
        <begin position="2"/>
        <end position="62"/>
    </location>
</feature>
<dbReference type="PANTHER" id="PTHR30055">
    <property type="entry name" value="HTH-TYPE TRANSCRIPTIONAL REGULATOR RUTR"/>
    <property type="match status" value="1"/>
</dbReference>
<dbReference type="InterPro" id="IPR009057">
    <property type="entry name" value="Homeodomain-like_sf"/>
</dbReference>
<name>A0A7W6GUD3_9RHOB</name>
<evidence type="ECO:0000256" key="3">
    <source>
        <dbReference type="ARBA" id="ARBA00023163"/>
    </source>
</evidence>
<dbReference type="Proteomes" id="UP000541426">
    <property type="component" value="Unassembled WGS sequence"/>
</dbReference>
<organism evidence="6 7">
    <name type="scientific">Sagittula marina</name>
    <dbReference type="NCBI Taxonomy" id="943940"/>
    <lineage>
        <taxon>Bacteria</taxon>
        <taxon>Pseudomonadati</taxon>
        <taxon>Pseudomonadota</taxon>
        <taxon>Alphaproteobacteria</taxon>
        <taxon>Rhodobacterales</taxon>
        <taxon>Roseobacteraceae</taxon>
        <taxon>Sagittula</taxon>
    </lineage>
</organism>
<dbReference type="PROSITE" id="PS50977">
    <property type="entry name" value="HTH_TETR_2"/>
    <property type="match status" value="1"/>
</dbReference>
<feature type="DNA-binding region" description="H-T-H motif" evidence="4">
    <location>
        <begin position="25"/>
        <end position="44"/>
    </location>
</feature>
<evidence type="ECO:0000256" key="1">
    <source>
        <dbReference type="ARBA" id="ARBA00023015"/>
    </source>
</evidence>
<dbReference type="GO" id="GO:0000976">
    <property type="term" value="F:transcription cis-regulatory region binding"/>
    <property type="evidence" value="ECO:0007669"/>
    <property type="project" value="TreeGrafter"/>
</dbReference>
<dbReference type="RefSeq" id="WP_183968458.1">
    <property type="nucleotide sequence ID" value="NZ_BAABBZ010000011.1"/>
</dbReference>
<reference evidence="6 7" key="1">
    <citation type="submission" date="2020-08" db="EMBL/GenBank/DDBJ databases">
        <title>Genomic Encyclopedia of Type Strains, Phase IV (KMG-IV): sequencing the most valuable type-strain genomes for metagenomic binning, comparative biology and taxonomic classification.</title>
        <authorList>
            <person name="Goeker M."/>
        </authorList>
    </citation>
    <scope>NUCLEOTIDE SEQUENCE [LARGE SCALE GENOMIC DNA]</scope>
    <source>
        <strain evidence="6 7">DSM 102235</strain>
    </source>
</reference>
<evidence type="ECO:0000313" key="6">
    <source>
        <dbReference type="EMBL" id="MBB3987378.1"/>
    </source>
</evidence>
<evidence type="ECO:0000256" key="2">
    <source>
        <dbReference type="ARBA" id="ARBA00023125"/>
    </source>
</evidence>
<dbReference type="EMBL" id="JACIEJ010000010">
    <property type="protein sequence ID" value="MBB3987378.1"/>
    <property type="molecule type" value="Genomic_DNA"/>
</dbReference>
<dbReference type="InterPro" id="IPR050109">
    <property type="entry name" value="HTH-type_TetR-like_transc_reg"/>
</dbReference>
<dbReference type="Pfam" id="PF21993">
    <property type="entry name" value="TetR_C_13_2"/>
    <property type="match status" value="1"/>
</dbReference>
<evidence type="ECO:0000313" key="7">
    <source>
        <dbReference type="Proteomes" id="UP000541426"/>
    </source>
</evidence>
<dbReference type="AlphaFoldDB" id="A0A7W6GUD3"/>
<sequence length="237" mass="25881">MKTSKNKIVIAARDLMRDKGYTGTSMQDVANVVGLKKGSLYSHFPGKDALVPEVLTLTFSEIFGDIKATGNWRADYERTLNRLINVLTSNRRCVGMHLAYGLDDSAPVLHDAVAEFFGAISGLFHDLIRQGVPDPQAHTLSVDTLTAVEGATLWLALHGDTQPIQRARTALLDRANSLAVDTPCEKVRALLTKMVGDWQQASMVEKCLAERLIDAEDELISLRGALAGQAEAEACFR</sequence>
<comment type="caution">
    <text evidence="6">The sequence shown here is derived from an EMBL/GenBank/DDBJ whole genome shotgun (WGS) entry which is preliminary data.</text>
</comment>
<proteinExistence type="predicted"/>
<dbReference type="PANTHER" id="PTHR30055:SF234">
    <property type="entry name" value="HTH-TYPE TRANSCRIPTIONAL REGULATOR BETI"/>
    <property type="match status" value="1"/>
</dbReference>
<keyword evidence="1" id="KW-0805">Transcription regulation</keyword>
<dbReference type="PRINTS" id="PR00455">
    <property type="entry name" value="HTHTETR"/>
</dbReference>
<dbReference type="InterPro" id="IPR054156">
    <property type="entry name" value="YxaF_TetR_C"/>
</dbReference>
<dbReference type="InterPro" id="IPR001647">
    <property type="entry name" value="HTH_TetR"/>
</dbReference>
<keyword evidence="3" id="KW-0804">Transcription</keyword>
<gene>
    <name evidence="6" type="ORF">GGQ68_003725</name>
</gene>
<dbReference type="Gene3D" id="1.10.357.10">
    <property type="entry name" value="Tetracycline Repressor, domain 2"/>
    <property type="match status" value="1"/>
</dbReference>
<keyword evidence="2 4" id="KW-0238">DNA-binding</keyword>
<dbReference type="InterPro" id="IPR036271">
    <property type="entry name" value="Tet_transcr_reg_TetR-rel_C_sf"/>
</dbReference>
<keyword evidence="7" id="KW-1185">Reference proteome</keyword>
<dbReference type="Pfam" id="PF00440">
    <property type="entry name" value="TetR_N"/>
    <property type="match status" value="1"/>
</dbReference>
<dbReference type="SUPFAM" id="SSF48498">
    <property type="entry name" value="Tetracyclin repressor-like, C-terminal domain"/>
    <property type="match status" value="1"/>
</dbReference>
<protein>
    <submittedName>
        <fullName evidence="6">AcrR family transcriptional regulator</fullName>
    </submittedName>
</protein>
<evidence type="ECO:0000259" key="5">
    <source>
        <dbReference type="PROSITE" id="PS50977"/>
    </source>
</evidence>
<dbReference type="GO" id="GO:0003700">
    <property type="term" value="F:DNA-binding transcription factor activity"/>
    <property type="evidence" value="ECO:0007669"/>
    <property type="project" value="TreeGrafter"/>
</dbReference>